<dbReference type="Pfam" id="PF07690">
    <property type="entry name" value="MFS_1"/>
    <property type="match status" value="1"/>
</dbReference>
<dbReference type="InterPro" id="IPR011701">
    <property type="entry name" value="MFS"/>
</dbReference>
<name>A0AA37MH56_9BURK</name>
<keyword evidence="3 5" id="KW-1133">Transmembrane helix</keyword>
<reference evidence="7" key="1">
    <citation type="submission" date="2022-09" db="EMBL/GenBank/DDBJ databases">
        <title>Isolation and characterization of 3-chlorobenzoate degrading bacteria from soils in Shizuoka.</title>
        <authorList>
            <person name="Ifat A."/>
            <person name="Ogawa N."/>
            <person name="Kimbara K."/>
            <person name="Moriuchi R."/>
            <person name="Dohra H."/>
            <person name="Shintani M."/>
        </authorList>
    </citation>
    <scope>NUCLEOTIDE SEQUENCE</scope>
    <source>
        <strain evidence="7">19CS4-2</strain>
    </source>
</reference>
<feature type="transmembrane region" description="Helical" evidence="5">
    <location>
        <begin position="118"/>
        <end position="143"/>
    </location>
</feature>
<feature type="transmembrane region" description="Helical" evidence="5">
    <location>
        <begin position="181"/>
        <end position="200"/>
    </location>
</feature>
<protein>
    <submittedName>
        <fullName evidence="7">MFS transporter</fullName>
    </submittedName>
</protein>
<dbReference type="SUPFAM" id="SSF103473">
    <property type="entry name" value="MFS general substrate transporter"/>
    <property type="match status" value="1"/>
</dbReference>
<evidence type="ECO:0000256" key="2">
    <source>
        <dbReference type="ARBA" id="ARBA00022692"/>
    </source>
</evidence>
<dbReference type="EMBL" id="BPUS01000003">
    <property type="protein sequence ID" value="GJH25063.1"/>
    <property type="molecule type" value="Genomic_DNA"/>
</dbReference>
<feature type="transmembrane region" description="Helical" evidence="5">
    <location>
        <begin position="93"/>
        <end position="112"/>
    </location>
</feature>
<accession>A0AA37MH56</accession>
<feature type="transmembrane region" description="Helical" evidence="5">
    <location>
        <begin position="371"/>
        <end position="393"/>
    </location>
</feature>
<proteinExistence type="predicted"/>
<dbReference type="InterPro" id="IPR020846">
    <property type="entry name" value="MFS_dom"/>
</dbReference>
<evidence type="ECO:0000256" key="5">
    <source>
        <dbReference type="SAM" id="Phobius"/>
    </source>
</evidence>
<gene>
    <name evidence="7" type="ORF">CBA19CS42_11125</name>
</gene>
<feature type="domain" description="Major facilitator superfamily (MFS) profile" evidence="6">
    <location>
        <begin position="26"/>
        <end position="425"/>
    </location>
</feature>
<feature type="transmembrane region" description="Helical" evidence="5">
    <location>
        <begin position="336"/>
        <end position="359"/>
    </location>
</feature>
<comment type="subcellular location">
    <subcellularLocation>
        <location evidence="1">Membrane</location>
        <topology evidence="1">Multi-pass membrane protein</topology>
    </subcellularLocation>
</comment>
<evidence type="ECO:0000256" key="4">
    <source>
        <dbReference type="ARBA" id="ARBA00023136"/>
    </source>
</evidence>
<sequence>MDIDCIEPAARGINAGKAVSRKYAWIVFALTFGLLLSDYMSRQVLNAVFPLLKQTWGLSDTQLGSLSGVVALMVGLLTFPLSVLADRWGRVRSLVLMAALWSVATLGCAVATNYGEMLIARAFVGLGEAAYGSVGIALILSIFPSHLRSTLTGAFMAGGAFGSVLGMALGGFVAVHFGWRASFGAMAGFGLLLVIAYRLVVSDKRIAARYPDVPAAKRQKDGVRTSLRTLLAGLFSTVSVVCAYIGSGLQLFIMGAVIAWMPSFLNRYYALPADKAAAGAAVFVLLGGVGMVTCGVVTDRICRNAPSRKWITAVVYCLLSLVCLSIGFRLDAGPLQLVLLGVGILVVAGTSGPAGAMVANLTPASIHASAFATLTLANNLIGLAPGPLVTGAIADRIGLLGALQLIPLVSVAAMIAFAIGRSRYARDLSRIDALREQASPNEPAQKPLA</sequence>
<feature type="transmembrane region" description="Helical" evidence="5">
    <location>
        <begin position="230"/>
        <end position="261"/>
    </location>
</feature>
<dbReference type="PANTHER" id="PTHR23508:SF10">
    <property type="entry name" value="CARBOXYLIC ACID TRANSPORTER PROTEIN HOMOLOG"/>
    <property type="match status" value="1"/>
</dbReference>
<organism evidence="7 8">
    <name type="scientific">Caballeronia novacaledonica</name>
    <dbReference type="NCBI Taxonomy" id="1544861"/>
    <lineage>
        <taxon>Bacteria</taxon>
        <taxon>Pseudomonadati</taxon>
        <taxon>Pseudomonadota</taxon>
        <taxon>Betaproteobacteria</taxon>
        <taxon>Burkholderiales</taxon>
        <taxon>Burkholderiaceae</taxon>
        <taxon>Caballeronia</taxon>
    </lineage>
</organism>
<keyword evidence="2 5" id="KW-0812">Transmembrane</keyword>
<dbReference type="InterPro" id="IPR036259">
    <property type="entry name" value="MFS_trans_sf"/>
</dbReference>
<dbReference type="AlphaFoldDB" id="A0AA37MH56"/>
<feature type="transmembrane region" description="Helical" evidence="5">
    <location>
        <begin position="155"/>
        <end position="175"/>
    </location>
</feature>
<evidence type="ECO:0000313" key="7">
    <source>
        <dbReference type="EMBL" id="GJH25063.1"/>
    </source>
</evidence>
<dbReference type="GO" id="GO:0005886">
    <property type="term" value="C:plasma membrane"/>
    <property type="evidence" value="ECO:0007669"/>
    <property type="project" value="TreeGrafter"/>
</dbReference>
<evidence type="ECO:0000313" key="8">
    <source>
        <dbReference type="Proteomes" id="UP001055111"/>
    </source>
</evidence>
<feature type="transmembrane region" description="Helical" evidence="5">
    <location>
        <begin position="23"/>
        <end position="41"/>
    </location>
</feature>
<dbReference type="Proteomes" id="UP001055111">
    <property type="component" value="Unassembled WGS sequence"/>
</dbReference>
<feature type="transmembrane region" description="Helical" evidence="5">
    <location>
        <begin position="310"/>
        <end position="330"/>
    </location>
</feature>
<dbReference type="PANTHER" id="PTHR23508">
    <property type="entry name" value="CARBOXYLIC ACID TRANSPORTER PROTEIN HOMOLOG"/>
    <property type="match status" value="1"/>
</dbReference>
<comment type="caution">
    <text evidence="7">The sequence shown here is derived from an EMBL/GenBank/DDBJ whole genome shotgun (WGS) entry which is preliminary data.</text>
</comment>
<dbReference type="GO" id="GO:0046943">
    <property type="term" value="F:carboxylic acid transmembrane transporter activity"/>
    <property type="evidence" value="ECO:0007669"/>
    <property type="project" value="TreeGrafter"/>
</dbReference>
<evidence type="ECO:0000259" key="6">
    <source>
        <dbReference type="PROSITE" id="PS50850"/>
    </source>
</evidence>
<keyword evidence="4 5" id="KW-0472">Membrane</keyword>
<feature type="transmembrane region" description="Helical" evidence="5">
    <location>
        <begin position="61"/>
        <end position="81"/>
    </location>
</feature>
<feature type="transmembrane region" description="Helical" evidence="5">
    <location>
        <begin position="399"/>
        <end position="420"/>
    </location>
</feature>
<feature type="transmembrane region" description="Helical" evidence="5">
    <location>
        <begin position="276"/>
        <end position="298"/>
    </location>
</feature>
<dbReference type="RefSeq" id="WP_404978765.1">
    <property type="nucleotide sequence ID" value="NZ_BPUS01000003.1"/>
</dbReference>
<dbReference type="Gene3D" id="1.20.1250.20">
    <property type="entry name" value="MFS general substrate transporter like domains"/>
    <property type="match status" value="2"/>
</dbReference>
<evidence type="ECO:0000256" key="1">
    <source>
        <dbReference type="ARBA" id="ARBA00004141"/>
    </source>
</evidence>
<dbReference type="PROSITE" id="PS50850">
    <property type="entry name" value="MFS"/>
    <property type="match status" value="1"/>
</dbReference>
<evidence type="ECO:0000256" key="3">
    <source>
        <dbReference type="ARBA" id="ARBA00022989"/>
    </source>
</evidence>